<dbReference type="NCBIfam" id="TIGR00096">
    <property type="entry name" value="16S rRNA (cytidine(1402)-2'-O)-methyltransferase"/>
    <property type="match status" value="1"/>
</dbReference>
<dbReference type="InterPro" id="IPR014777">
    <property type="entry name" value="4pyrrole_Mease_sub1"/>
</dbReference>
<comment type="subcellular location">
    <subcellularLocation>
        <location evidence="6">Cytoplasm</location>
    </subcellularLocation>
</comment>
<evidence type="ECO:0000256" key="6">
    <source>
        <dbReference type="HAMAP-Rule" id="MF_01877"/>
    </source>
</evidence>
<gene>
    <name evidence="6 8" type="primary">rsmI</name>
    <name evidence="8" type="ORF">SSLFYP27_00053</name>
</gene>
<organism evidence="8">
    <name type="scientific">Staphylococcus simulans</name>
    <dbReference type="NCBI Taxonomy" id="1286"/>
    <lineage>
        <taxon>Bacteria</taxon>
        <taxon>Bacillati</taxon>
        <taxon>Bacillota</taxon>
        <taxon>Bacilli</taxon>
        <taxon>Bacillales</taxon>
        <taxon>Staphylococcaceae</taxon>
        <taxon>Staphylococcus</taxon>
    </lineage>
</organism>
<dbReference type="InterPro" id="IPR000878">
    <property type="entry name" value="4pyrrol_Mease"/>
</dbReference>
<feature type="domain" description="Tetrapyrrole methylase" evidence="7">
    <location>
        <begin position="24"/>
        <end position="223"/>
    </location>
</feature>
<reference evidence="8" key="1">
    <citation type="submission" date="2019-11" db="EMBL/GenBank/DDBJ databases">
        <authorList>
            <person name="Feng L."/>
        </authorList>
    </citation>
    <scope>NUCLEOTIDE SEQUENCE</scope>
    <source>
        <strain evidence="8">SsimulansLFYP27</strain>
    </source>
</reference>
<evidence type="ECO:0000256" key="2">
    <source>
        <dbReference type="ARBA" id="ARBA00022552"/>
    </source>
</evidence>
<dbReference type="Gene3D" id="3.30.950.10">
    <property type="entry name" value="Methyltransferase, Cobalt-precorrin-4 Transmethylase, Domain 2"/>
    <property type="match status" value="1"/>
</dbReference>
<comment type="catalytic activity">
    <reaction evidence="6">
        <text>cytidine(1402) in 16S rRNA + S-adenosyl-L-methionine = 2'-O-methylcytidine(1402) in 16S rRNA + S-adenosyl-L-homocysteine + H(+)</text>
        <dbReference type="Rhea" id="RHEA:42924"/>
        <dbReference type="Rhea" id="RHEA-COMP:10285"/>
        <dbReference type="Rhea" id="RHEA-COMP:10286"/>
        <dbReference type="ChEBI" id="CHEBI:15378"/>
        <dbReference type="ChEBI" id="CHEBI:57856"/>
        <dbReference type="ChEBI" id="CHEBI:59789"/>
        <dbReference type="ChEBI" id="CHEBI:74495"/>
        <dbReference type="ChEBI" id="CHEBI:82748"/>
        <dbReference type="EC" id="2.1.1.198"/>
    </reaction>
</comment>
<dbReference type="InterPro" id="IPR035996">
    <property type="entry name" value="4pyrrol_Methylase_sf"/>
</dbReference>
<evidence type="ECO:0000256" key="4">
    <source>
        <dbReference type="ARBA" id="ARBA00022679"/>
    </source>
</evidence>
<proteinExistence type="inferred from homology"/>
<dbReference type="Pfam" id="PF00590">
    <property type="entry name" value="TP_methylase"/>
    <property type="match status" value="1"/>
</dbReference>
<dbReference type="InterPro" id="IPR018063">
    <property type="entry name" value="SAM_MeTrfase_RsmI_CS"/>
</dbReference>
<dbReference type="EC" id="2.1.1.198" evidence="6"/>
<keyword evidence="3 6" id="KW-0489">Methyltransferase</keyword>
<evidence type="ECO:0000256" key="5">
    <source>
        <dbReference type="ARBA" id="ARBA00022691"/>
    </source>
</evidence>
<keyword evidence="2 6" id="KW-0698">rRNA processing</keyword>
<keyword evidence="5 6" id="KW-0949">S-adenosyl-L-methionine</keyword>
<sequence>MKLKHSREHKNYSLLKGASNNMGTLYLVGTPIGNLADITFRAVDTLKSVDMIACEDTRVTKKLCHHYEIETPLKSYHEHNKETQTEPLIELLLEGKSIALVSDAGLPLISDPGYELVVRAREAGIDVVPIPGPNAGLTALMGSGLPSFVYTFVGFLPRKAKDKKAVLEQRMFEDSTVIIYESPFRVADTLKAIAEIDETRPVALGRELTKKFEEIQTAPVQTLVEAVTNGDIPTKGEFVILIEGAAPKEETEWFSELDIHEHVEHYIRQNMKPKKAIKQVAEDRQMKTGEVYDIYHQIK</sequence>
<dbReference type="GO" id="GO:0005737">
    <property type="term" value="C:cytoplasm"/>
    <property type="evidence" value="ECO:0007669"/>
    <property type="project" value="UniProtKB-SubCell"/>
</dbReference>
<dbReference type="PANTHER" id="PTHR46111:SF1">
    <property type="entry name" value="RIBOSOMAL RNA SMALL SUBUNIT METHYLTRANSFERASE I"/>
    <property type="match status" value="1"/>
</dbReference>
<evidence type="ECO:0000256" key="1">
    <source>
        <dbReference type="ARBA" id="ARBA00022490"/>
    </source>
</evidence>
<accession>A0A6N2Z3E6</accession>
<dbReference type="PANTHER" id="PTHR46111">
    <property type="entry name" value="RIBOSOMAL RNA SMALL SUBUNIT METHYLTRANSFERASE I"/>
    <property type="match status" value="1"/>
</dbReference>
<dbReference type="InterPro" id="IPR008189">
    <property type="entry name" value="rRNA_ssu_MeTfrase_I"/>
</dbReference>
<dbReference type="HAMAP" id="MF_01877">
    <property type="entry name" value="16SrRNA_methyltr_I"/>
    <property type="match status" value="1"/>
</dbReference>
<comment type="similarity">
    <text evidence="6">Belongs to the methyltransferase superfamily. RsmI family.</text>
</comment>
<keyword evidence="4 6" id="KW-0808">Transferase</keyword>
<dbReference type="PIRSF" id="PIRSF005917">
    <property type="entry name" value="MTase_YraL"/>
    <property type="match status" value="1"/>
</dbReference>
<dbReference type="PROSITE" id="PS01296">
    <property type="entry name" value="RSMI"/>
    <property type="match status" value="1"/>
</dbReference>
<evidence type="ECO:0000313" key="8">
    <source>
        <dbReference type="EMBL" id="VYT71702.1"/>
    </source>
</evidence>
<evidence type="ECO:0000256" key="3">
    <source>
        <dbReference type="ARBA" id="ARBA00022603"/>
    </source>
</evidence>
<dbReference type="EMBL" id="CACRUO010000012">
    <property type="protein sequence ID" value="VYT71702.1"/>
    <property type="molecule type" value="Genomic_DNA"/>
</dbReference>
<dbReference type="CDD" id="cd11648">
    <property type="entry name" value="RsmI"/>
    <property type="match status" value="1"/>
</dbReference>
<evidence type="ECO:0000259" key="7">
    <source>
        <dbReference type="Pfam" id="PF00590"/>
    </source>
</evidence>
<dbReference type="FunFam" id="3.40.1010.10:FF:000002">
    <property type="entry name" value="Ribosomal RNA small subunit methyltransferase I"/>
    <property type="match status" value="1"/>
</dbReference>
<dbReference type="GO" id="GO:0070677">
    <property type="term" value="F:rRNA (cytosine-2'-O-)-methyltransferase activity"/>
    <property type="evidence" value="ECO:0007669"/>
    <property type="project" value="UniProtKB-UniRule"/>
</dbReference>
<dbReference type="AlphaFoldDB" id="A0A6N2Z3E6"/>
<name>A0A6N2Z3E6_STASI</name>
<dbReference type="InterPro" id="IPR014776">
    <property type="entry name" value="4pyrrole_Mease_sub2"/>
</dbReference>
<dbReference type="Gene3D" id="3.40.1010.10">
    <property type="entry name" value="Cobalt-precorrin-4 Transmethylase, Domain 1"/>
    <property type="match status" value="1"/>
</dbReference>
<comment type="function">
    <text evidence="6">Catalyzes the 2'-O-methylation of the ribose of cytidine 1402 (C1402) in 16S rRNA.</text>
</comment>
<keyword evidence="1 6" id="KW-0963">Cytoplasm</keyword>
<dbReference type="SUPFAM" id="SSF53790">
    <property type="entry name" value="Tetrapyrrole methylase"/>
    <property type="match status" value="1"/>
</dbReference>
<dbReference type="FunFam" id="3.30.950.10:FF:000002">
    <property type="entry name" value="Ribosomal RNA small subunit methyltransferase I"/>
    <property type="match status" value="1"/>
</dbReference>
<protein>
    <recommendedName>
        <fullName evidence="6">Ribosomal RNA small subunit methyltransferase I</fullName>
        <ecNumber evidence="6">2.1.1.198</ecNumber>
    </recommendedName>
    <alternativeName>
        <fullName evidence="6">16S rRNA 2'-O-ribose C1402 methyltransferase</fullName>
    </alternativeName>
    <alternativeName>
        <fullName evidence="6">rRNA (cytidine-2'-O-)-methyltransferase RsmI</fullName>
    </alternativeName>
</protein>